<dbReference type="InterPro" id="IPR057176">
    <property type="entry name" value="DUF7854"/>
</dbReference>
<dbReference type="Proteomes" id="UP000466535">
    <property type="component" value="Unassembled WGS sequence"/>
</dbReference>
<dbReference type="EMBL" id="WUUT01000001">
    <property type="protein sequence ID" value="MXR50362.1"/>
    <property type="molecule type" value="Genomic_DNA"/>
</dbReference>
<proteinExistence type="predicted"/>
<accession>A0A6B0T4Y5</accession>
<organism evidence="1 2">
    <name type="scientific">Halovenus carboxidivorans</name>
    <dbReference type="NCBI Taxonomy" id="2692199"/>
    <lineage>
        <taxon>Archaea</taxon>
        <taxon>Methanobacteriati</taxon>
        <taxon>Methanobacteriota</taxon>
        <taxon>Stenosarchaea group</taxon>
        <taxon>Halobacteria</taxon>
        <taxon>Halobacteriales</taxon>
        <taxon>Haloarculaceae</taxon>
        <taxon>Halovenus</taxon>
    </lineage>
</organism>
<dbReference type="RefSeq" id="WP_159762499.1">
    <property type="nucleotide sequence ID" value="NZ_WUUT01000001.1"/>
</dbReference>
<comment type="caution">
    <text evidence="1">The sequence shown here is derived from an EMBL/GenBank/DDBJ whole genome shotgun (WGS) entry which is preliminary data.</text>
</comment>
<reference evidence="1 2" key="1">
    <citation type="submission" date="2019-12" db="EMBL/GenBank/DDBJ databases">
        <title>Isolation and characterization of three novel carbon monoxide-oxidizing members of Halobacteria from salione crusts and soils.</title>
        <authorList>
            <person name="Myers M.R."/>
            <person name="King G.M."/>
        </authorList>
    </citation>
    <scope>NUCLEOTIDE SEQUENCE [LARGE SCALE GENOMIC DNA]</scope>
    <source>
        <strain evidence="1 2">WSH3</strain>
    </source>
</reference>
<gene>
    <name evidence="1" type="ORF">GRX03_01905</name>
</gene>
<name>A0A6B0T4Y5_9EURY</name>
<dbReference type="OrthoDB" id="226203at2157"/>
<evidence type="ECO:0000313" key="2">
    <source>
        <dbReference type="Proteomes" id="UP000466535"/>
    </source>
</evidence>
<dbReference type="Pfam" id="PF25252">
    <property type="entry name" value="DUF7854"/>
    <property type="match status" value="1"/>
</dbReference>
<dbReference type="AlphaFoldDB" id="A0A6B0T4Y5"/>
<protein>
    <submittedName>
        <fullName evidence="1">Uncharacterized protein</fullName>
    </submittedName>
</protein>
<keyword evidence="2" id="KW-1185">Reference proteome</keyword>
<evidence type="ECO:0000313" key="1">
    <source>
        <dbReference type="EMBL" id="MXR50362.1"/>
    </source>
</evidence>
<sequence length="92" mass="10330">MDRITALRTIEDALTAYEQDELALPELEREVRGILRTYASEFDEETATYRASGDPSADGLVVIASSPTDARERIEGLLPDPETTRFEVERVE</sequence>